<dbReference type="RefSeq" id="WP_175481631.1">
    <property type="nucleotide sequence ID" value="NZ_FOCM01000001.1"/>
</dbReference>
<protein>
    <submittedName>
        <fullName evidence="3">Glutathione S-transferase</fullName>
    </submittedName>
</protein>
<dbReference type="InterPro" id="IPR040079">
    <property type="entry name" value="Glutathione_S-Trfase"/>
</dbReference>
<dbReference type="CDD" id="cd03046">
    <property type="entry name" value="GST_N_GTT1_like"/>
    <property type="match status" value="1"/>
</dbReference>
<dbReference type="SUPFAM" id="SSF47616">
    <property type="entry name" value="GST C-terminal domain-like"/>
    <property type="match status" value="1"/>
</dbReference>
<dbReference type="SFLD" id="SFLDG01150">
    <property type="entry name" value="Main.1:_Beta-like"/>
    <property type="match status" value="1"/>
</dbReference>
<dbReference type="Gene3D" id="3.40.30.10">
    <property type="entry name" value="Glutaredoxin"/>
    <property type="match status" value="1"/>
</dbReference>
<dbReference type="AlphaFoldDB" id="A0A1H8B0P6"/>
<dbReference type="PANTHER" id="PTHR44051:SF9">
    <property type="entry name" value="GLUTATHIONE S-TRANSFERASE 1"/>
    <property type="match status" value="1"/>
</dbReference>
<dbReference type="SFLD" id="SFLDS00019">
    <property type="entry name" value="Glutathione_Transferase_(cytos"/>
    <property type="match status" value="1"/>
</dbReference>
<dbReference type="Gene3D" id="1.20.1050.10">
    <property type="match status" value="1"/>
</dbReference>
<feature type="domain" description="GST N-terminal" evidence="1">
    <location>
        <begin position="1"/>
        <end position="81"/>
    </location>
</feature>
<evidence type="ECO:0000313" key="3">
    <source>
        <dbReference type="EMBL" id="SEM76531.1"/>
    </source>
</evidence>
<dbReference type="PROSITE" id="PS50405">
    <property type="entry name" value="GST_CTER"/>
    <property type="match status" value="1"/>
</dbReference>
<dbReference type="PROSITE" id="PS50404">
    <property type="entry name" value="GST_NTER"/>
    <property type="match status" value="1"/>
</dbReference>
<reference evidence="4" key="1">
    <citation type="submission" date="2016-10" db="EMBL/GenBank/DDBJ databases">
        <authorList>
            <person name="Varghese N."/>
            <person name="Submissions S."/>
        </authorList>
    </citation>
    <scope>NUCLEOTIDE SEQUENCE [LARGE SCALE GENOMIC DNA]</scope>
    <source>
        <strain evidence="4">DSM 26893</strain>
    </source>
</reference>
<gene>
    <name evidence="3" type="ORF">SAMN04488011_101392</name>
</gene>
<dbReference type="Pfam" id="PF02798">
    <property type="entry name" value="GST_N"/>
    <property type="match status" value="1"/>
</dbReference>
<dbReference type="PANTHER" id="PTHR44051">
    <property type="entry name" value="GLUTATHIONE S-TRANSFERASE-RELATED"/>
    <property type="match status" value="1"/>
</dbReference>
<proteinExistence type="predicted"/>
<dbReference type="InterPro" id="IPR010987">
    <property type="entry name" value="Glutathione-S-Trfase_C-like"/>
</dbReference>
<keyword evidence="3" id="KW-0808">Transferase</keyword>
<accession>A0A1H8B0P6</accession>
<organism evidence="3 4">
    <name type="scientific">Palleronia pelagia</name>
    <dbReference type="NCBI Taxonomy" id="387096"/>
    <lineage>
        <taxon>Bacteria</taxon>
        <taxon>Pseudomonadati</taxon>
        <taxon>Pseudomonadota</taxon>
        <taxon>Alphaproteobacteria</taxon>
        <taxon>Rhodobacterales</taxon>
        <taxon>Roseobacteraceae</taxon>
        <taxon>Palleronia</taxon>
    </lineage>
</organism>
<evidence type="ECO:0000313" key="4">
    <source>
        <dbReference type="Proteomes" id="UP000199372"/>
    </source>
</evidence>
<evidence type="ECO:0000259" key="1">
    <source>
        <dbReference type="PROSITE" id="PS50404"/>
    </source>
</evidence>
<dbReference type="Proteomes" id="UP000199372">
    <property type="component" value="Unassembled WGS sequence"/>
</dbReference>
<sequence>MTITLHSLQYSRAVRIAWLMEELSVPYKIVRYERTDAYQAPPGLRQIHPLGKAPVIVDGDLVLGESAAILRHVQRRHGDGRFVPEGDRDAWARHDEWLDYVEGTLMRPISAAFWARRNDSEIDAKSQGQLDLHMGHLNRHLGQRTYLMGDALTLADMQMLYALAMARYAGVLGDGAAAGYLDRLLVLPAVERAIAATGPIMPGG</sequence>
<dbReference type="InterPro" id="IPR004045">
    <property type="entry name" value="Glutathione_S-Trfase_N"/>
</dbReference>
<evidence type="ECO:0000259" key="2">
    <source>
        <dbReference type="PROSITE" id="PS50405"/>
    </source>
</evidence>
<name>A0A1H8B0P6_9RHOB</name>
<dbReference type="GO" id="GO:0016740">
    <property type="term" value="F:transferase activity"/>
    <property type="evidence" value="ECO:0007669"/>
    <property type="project" value="UniProtKB-KW"/>
</dbReference>
<dbReference type="SUPFAM" id="SSF52833">
    <property type="entry name" value="Thioredoxin-like"/>
    <property type="match status" value="1"/>
</dbReference>
<dbReference type="EMBL" id="FOCM01000001">
    <property type="protein sequence ID" value="SEM76531.1"/>
    <property type="molecule type" value="Genomic_DNA"/>
</dbReference>
<dbReference type="InterPro" id="IPR036282">
    <property type="entry name" value="Glutathione-S-Trfase_C_sf"/>
</dbReference>
<dbReference type="SFLD" id="SFLDG00358">
    <property type="entry name" value="Main_(cytGST)"/>
    <property type="match status" value="1"/>
</dbReference>
<keyword evidence="4" id="KW-1185">Reference proteome</keyword>
<feature type="domain" description="GST C-terminal" evidence="2">
    <location>
        <begin position="87"/>
        <end position="204"/>
    </location>
</feature>
<dbReference type="InterPro" id="IPR036249">
    <property type="entry name" value="Thioredoxin-like_sf"/>
</dbReference>